<dbReference type="Proteomes" id="UP000232145">
    <property type="component" value="Unassembled WGS sequence"/>
</dbReference>
<dbReference type="Gene3D" id="3.40.50.720">
    <property type="entry name" value="NAD(P)-binding Rossmann-like Domain"/>
    <property type="match status" value="1"/>
</dbReference>
<comment type="similarity">
    <text evidence="1">Belongs to the short-chain dehydrogenases/reductases (SDR) family.</text>
</comment>
<protein>
    <submittedName>
        <fullName evidence="2">Oxidoreductase</fullName>
    </submittedName>
</protein>
<evidence type="ECO:0000313" key="2">
    <source>
        <dbReference type="EMBL" id="PJZ86178.1"/>
    </source>
</evidence>
<name>A0A2N0APE7_9LEPT</name>
<dbReference type="InterPro" id="IPR050259">
    <property type="entry name" value="SDR"/>
</dbReference>
<dbReference type="SUPFAM" id="SSF51735">
    <property type="entry name" value="NAD(P)-binding Rossmann-fold domains"/>
    <property type="match status" value="1"/>
</dbReference>
<reference evidence="2 3" key="1">
    <citation type="submission" date="2017-07" db="EMBL/GenBank/DDBJ databases">
        <title>Leptospira spp. isolated from tropical soils.</title>
        <authorList>
            <person name="Thibeaux R."/>
            <person name="Iraola G."/>
            <person name="Ferres I."/>
            <person name="Bierque E."/>
            <person name="Girault D."/>
            <person name="Soupe-Gilbert M.-E."/>
            <person name="Picardeau M."/>
            <person name="Goarant C."/>
        </authorList>
    </citation>
    <scope>NUCLEOTIDE SEQUENCE [LARGE SCALE GENOMIC DNA]</scope>
    <source>
        <strain evidence="2 3">FH2-B-A1</strain>
    </source>
</reference>
<dbReference type="EMBL" id="NPDX01000001">
    <property type="protein sequence ID" value="PJZ86178.1"/>
    <property type="molecule type" value="Genomic_DNA"/>
</dbReference>
<dbReference type="PANTHER" id="PTHR42879">
    <property type="entry name" value="3-OXOACYL-(ACYL-CARRIER-PROTEIN) REDUCTASE"/>
    <property type="match status" value="1"/>
</dbReference>
<dbReference type="CDD" id="cd05233">
    <property type="entry name" value="SDR_c"/>
    <property type="match status" value="1"/>
</dbReference>
<accession>A0A2N0APE7</accession>
<dbReference type="OrthoDB" id="9804774at2"/>
<keyword evidence="3" id="KW-1185">Reference proteome</keyword>
<dbReference type="InterPro" id="IPR002347">
    <property type="entry name" value="SDR_fam"/>
</dbReference>
<proteinExistence type="inferred from homology"/>
<dbReference type="PANTHER" id="PTHR42879:SF6">
    <property type="entry name" value="NADPH-DEPENDENT REDUCTASE BACG"/>
    <property type="match status" value="1"/>
</dbReference>
<dbReference type="InterPro" id="IPR036291">
    <property type="entry name" value="NAD(P)-bd_dom_sf"/>
</dbReference>
<dbReference type="AlphaFoldDB" id="A0A2N0APE7"/>
<evidence type="ECO:0000313" key="3">
    <source>
        <dbReference type="Proteomes" id="UP000232145"/>
    </source>
</evidence>
<dbReference type="PRINTS" id="PR00081">
    <property type="entry name" value="GDHRDH"/>
</dbReference>
<dbReference type="Pfam" id="PF13561">
    <property type="entry name" value="adh_short_C2"/>
    <property type="match status" value="1"/>
</dbReference>
<organism evidence="2 3">
    <name type="scientific">Leptospira harrisiae</name>
    <dbReference type="NCBI Taxonomy" id="2023189"/>
    <lineage>
        <taxon>Bacteria</taxon>
        <taxon>Pseudomonadati</taxon>
        <taxon>Spirochaetota</taxon>
        <taxon>Spirochaetia</taxon>
        <taxon>Leptospirales</taxon>
        <taxon>Leptospiraceae</taxon>
        <taxon>Leptospira</taxon>
    </lineage>
</organism>
<dbReference type="FunFam" id="3.40.50.720:FF:000084">
    <property type="entry name" value="Short-chain dehydrogenase reductase"/>
    <property type="match status" value="1"/>
</dbReference>
<gene>
    <name evidence="2" type="ORF">CH364_08425</name>
</gene>
<comment type="caution">
    <text evidence="2">The sequence shown here is derived from an EMBL/GenBank/DDBJ whole genome shotgun (WGS) entry which is preliminary data.</text>
</comment>
<sequence length="263" mass="28484">MNTGLKDKKVLVTGSTKGIGFQTALSFAKEGAEVFIHGRSDKAVEAAITEIKSILPNAKLGGVSADLAFEEGIQKLTKQIPELDVLVNNAGYFEPKPFFEIKREDWKQMYETNVLSGAELTQNYLKGMLKRNSGRIIFVSSESALNIPVEMVHYGMSKTAQLSIARGSAEVCKGTKVTVNSVLPGPTLSEGVEEFIEALAKEKGKSKEEMATDFIRENRPSSLVGRFAKPEEIANVIVFLASDLASMINGSSVRADGGVYKSI</sequence>
<evidence type="ECO:0000256" key="1">
    <source>
        <dbReference type="ARBA" id="ARBA00006484"/>
    </source>
</evidence>
<dbReference type="RefSeq" id="WP_100743080.1">
    <property type="nucleotide sequence ID" value="NZ_NPDW01000001.1"/>
</dbReference>